<dbReference type="Proteomes" id="UP001341840">
    <property type="component" value="Unassembled WGS sequence"/>
</dbReference>
<proteinExistence type="predicted"/>
<reference evidence="1 2" key="1">
    <citation type="journal article" date="2023" name="Plants (Basel)">
        <title>Bridging the Gap: Combining Genomics and Transcriptomics Approaches to Understand Stylosanthes scabra, an Orphan Legume from the Brazilian Caatinga.</title>
        <authorList>
            <person name="Ferreira-Neto J.R.C."/>
            <person name="da Silva M.D."/>
            <person name="Binneck E."/>
            <person name="de Melo N.F."/>
            <person name="da Silva R.H."/>
            <person name="de Melo A.L.T.M."/>
            <person name="Pandolfi V."/>
            <person name="Bustamante F.O."/>
            <person name="Brasileiro-Vidal A.C."/>
            <person name="Benko-Iseppon A.M."/>
        </authorList>
    </citation>
    <scope>NUCLEOTIDE SEQUENCE [LARGE SCALE GENOMIC DNA]</scope>
    <source>
        <tissue evidence="1">Leaves</tissue>
    </source>
</reference>
<evidence type="ECO:0000313" key="2">
    <source>
        <dbReference type="Proteomes" id="UP001341840"/>
    </source>
</evidence>
<protein>
    <submittedName>
        <fullName evidence="1">Uncharacterized protein</fullName>
    </submittedName>
</protein>
<organism evidence="1 2">
    <name type="scientific">Stylosanthes scabra</name>
    <dbReference type="NCBI Taxonomy" id="79078"/>
    <lineage>
        <taxon>Eukaryota</taxon>
        <taxon>Viridiplantae</taxon>
        <taxon>Streptophyta</taxon>
        <taxon>Embryophyta</taxon>
        <taxon>Tracheophyta</taxon>
        <taxon>Spermatophyta</taxon>
        <taxon>Magnoliopsida</taxon>
        <taxon>eudicotyledons</taxon>
        <taxon>Gunneridae</taxon>
        <taxon>Pentapetalae</taxon>
        <taxon>rosids</taxon>
        <taxon>fabids</taxon>
        <taxon>Fabales</taxon>
        <taxon>Fabaceae</taxon>
        <taxon>Papilionoideae</taxon>
        <taxon>50 kb inversion clade</taxon>
        <taxon>dalbergioids sensu lato</taxon>
        <taxon>Dalbergieae</taxon>
        <taxon>Pterocarpus clade</taxon>
        <taxon>Stylosanthes</taxon>
    </lineage>
</organism>
<feature type="non-terminal residue" evidence="1">
    <location>
        <position position="1"/>
    </location>
</feature>
<comment type="caution">
    <text evidence="1">The sequence shown here is derived from an EMBL/GenBank/DDBJ whole genome shotgun (WGS) entry which is preliminary data.</text>
</comment>
<accession>A0ABU6ZXQ9</accession>
<gene>
    <name evidence="1" type="ORF">PIB30_106324</name>
</gene>
<evidence type="ECO:0000313" key="1">
    <source>
        <dbReference type="EMBL" id="MED6226695.1"/>
    </source>
</evidence>
<keyword evidence="2" id="KW-1185">Reference proteome</keyword>
<dbReference type="EMBL" id="JASCZI010276024">
    <property type="protein sequence ID" value="MED6226695.1"/>
    <property type="molecule type" value="Genomic_DNA"/>
</dbReference>
<sequence>TDEECKRLWEVEILQDQQVCPCLPWTSSLNPYLEALDLVNYPFLCSYKSLNQMEIDAWLYKLGELSSHHKFEASARHFPCQSRLLK</sequence>
<name>A0ABU6ZXQ9_9FABA</name>